<proteinExistence type="predicted"/>
<dbReference type="KEGG" id="lrz:BJI69_14920"/>
<sequence>MRDTVELLEAIGRDATLRRASPEVLARTLRAVNASPALLERVTFGDNTALTSELGLSDRYTEHQTQTAHDDEDSLFN</sequence>
<name>A0A1L3EVI5_9GAMM</name>
<accession>A0A1L3EVI5</accession>
<reference evidence="2" key="1">
    <citation type="submission" date="2016-09" db="EMBL/GenBank/DDBJ databases">
        <authorList>
            <person name="Lysoe E."/>
        </authorList>
    </citation>
    <scope>NUCLEOTIDE SEQUENCE [LARGE SCALE GENOMIC DNA]</scope>
    <source>
        <strain evidence="2">LJ96T</strain>
    </source>
</reference>
<evidence type="ECO:0000313" key="1">
    <source>
        <dbReference type="EMBL" id="APG05059.1"/>
    </source>
</evidence>
<dbReference type="OrthoDB" id="5959647at2"/>
<dbReference type="STRING" id="1440763.BJI69_14920"/>
<keyword evidence="2" id="KW-1185">Reference proteome</keyword>
<protein>
    <submittedName>
        <fullName evidence="1">Uncharacterized protein</fullName>
    </submittedName>
</protein>
<dbReference type="RefSeq" id="WP_046967113.1">
    <property type="nucleotide sequence ID" value="NZ_CP017480.1"/>
</dbReference>
<dbReference type="Proteomes" id="UP000182987">
    <property type="component" value="Chromosome"/>
</dbReference>
<dbReference type="EMBL" id="CP017480">
    <property type="protein sequence ID" value="APG05059.1"/>
    <property type="molecule type" value="Genomic_DNA"/>
</dbReference>
<dbReference type="AlphaFoldDB" id="A0A1L3EVI5"/>
<organism evidence="1 2">
    <name type="scientific">Luteibacter rhizovicinus DSM 16549</name>
    <dbReference type="NCBI Taxonomy" id="1440763"/>
    <lineage>
        <taxon>Bacteria</taxon>
        <taxon>Pseudomonadati</taxon>
        <taxon>Pseudomonadota</taxon>
        <taxon>Gammaproteobacteria</taxon>
        <taxon>Lysobacterales</taxon>
        <taxon>Rhodanobacteraceae</taxon>
        <taxon>Luteibacter</taxon>
    </lineage>
</organism>
<evidence type="ECO:0000313" key="2">
    <source>
        <dbReference type="Proteomes" id="UP000182987"/>
    </source>
</evidence>
<gene>
    <name evidence="1" type="ORF">BJI69_14920</name>
</gene>